<protein>
    <submittedName>
        <fullName evidence="10">Cytochrome P450 E-class, group IV</fullName>
    </submittedName>
</protein>
<evidence type="ECO:0000256" key="8">
    <source>
        <dbReference type="RuleBase" id="RU000461"/>
    </source>
</evidence>
<keyword evidence="9" id="KW-0472">Membrane</keyword>
<evidence type="ECO:0000313" key="10">
    <source>
        <dbReference type="EMBL" id="KAK4447355.1"/>
    </source>
</evidence>
<dbReference type="GO" id="GO:0005506">
    <property type="term" value="F:iron ion binding"/>
    <property type="evidence" value="ECO:0007669"/>
    <property type="project" value="InterPro"/>
</dbReference>
<keyword evidence="9" id="KW-0812">Transmembrane</keyword>
<gene>
    <name evidence="10" type="ORF">QBC34DRAFT_132243</name>
</gene>
<evidence type="ECO:0000256" key="3">
    <source>
        <dbReference type="ARBA" id="ARBA00022723"/>
    </source>
</evidence>
<dbReference type="GO" id="GO:0016705">
    <property type="term" value="F:oxidoreductase activity, acting on paired donors, with incorporation or reduction of molecular oxygen"/>
    <property type="evidence" value="ECO:0007669"/>
    <property type="project" value="InterPro"/>
</dbReference>
<evidence type="ECO:0000256" key="4">
    <source>
        <dbReference type="ARBA" id="ARBA00023002"/>
    </source>
</evidence>
<dbReference type="Pfam" id="PF00067">
    <property type="entry name" value="p450"/>
    <property type="match status" value="1"/>
</dbReference>
<keyword evidence="5 7" id="KW-0408">Iron</keyword>
<dbReference type="PANTHER" id="PTHR46206:SF7">
    <property type="entry name" value="P450, PUTATIVE (EUROFUNG)-RELATED"/>
    <property type="match status" value="1"/>
</dbReference>
<sequence length="514" mass="57578">MADVVTFSQLLAEKLYLVLPTIVALLAVIVVPRVFATDPLKHIPDVGLELGSEEKRRQAFLMDSRHLYQDGYKKFKDGIFKLVTTRSSTPVVVVAPKYLNELKRLPDDVLSFDMAIAETMHVKYTQIEPGNKSIPYAIKTSLTPALPRLSPPLTDEVRESFGLEMPPCDDWTSVNINRALLRVVAMVSGRIFIGPELCRSEEYLDAAINYTIEVMHARGEVDGLAPWKRPFLARRLPAVKRLEARIKQAHDFMQPVIEARKRLPADQKPDDMLQWLMESQEKFGEDNSVEKLARLQLGLSFAAIHTTTMTATNAFYNLAAYPHLIPILREEILSVLAEHNGEMSAPALQAMKKVDSVLKETLRFHPPGTGSFSRKVLKPFNLSSGEHIPKGVVIEVPAHAIARDPNVFANPDDFDGLRFYNLRQEAREKGEVEAAAQNQFVSVSQSSLTFGYGRHACPGRFLAANEIKMIVATAVMMFDMQLEEGAEGRYQNFEFGGTSVPDPSKTLRFKRVAQ</sequence>
<evidence type="ECO:0000256" key="2">
    <source>
        <dbReference type="ARBA" id="ARBA00010617"/>
    </source>
</evidence>
<keyword evidence="4 8" id="KW-0560">Oxidoreductase</keyword>
<keyword evidence="7 8" id="KW-0349">Heme</keyword>
<evidence type="ECO:0000313" key="11">
    <source>
        <dbReference type="Proteomes" id="UP001321760"/>
    </source>
</evidence>
<evidence type="ECO:0000256" key="1">
    <source>
        <dbReference type="ARBA" id="ARBA00001971"/>
    </source>
</evidence>
<keyword evidence="6 8" id="KW-0503">Monooxygenase</keyword>
<feature type="binding site" description="axial binding residue" evidence="7">
    <location>
        <position position="457"/>
    </location>
    <ligand>
        <name>heme</name>
        <dbReference type="ChEBI" id="CHEBI:30413"/>
    </ligand>
    <ligandPart>
        <name>Fe</name>
        <dbReference type="ChEBI" id="CHEBI:18248"/>
    </ligandPart>
</feature>
<dbReference type="Proteomes" id="UP001321760">
    <property type="component" value="Unassembled WGS sequence"/>
</dbReference>
<dbReference type="EMBL" id="MU865950">
    <property type="protein sequence ID" value="KAK4447355.1"/>
    <property type="molecule type" value="Genomic_DNA"/>
</dbReference>
<dbReference type="InterPro" id="IPR036396">
    <property type="entry name" value="Cyt_P450_sf"/>
</dbReference>
<keyword evidence="11" id="KW-1185">Reference proteome</keyword>
<dbReference type="PRINTS" id="PR00465">
    <property type="entry name" value="EP450IV"/>
</dbReference>
<dbReference type="InterPro" id="IPR001128">
    <property type="entry name" value="Cyt_P450"/>
</dbReference>
<evidence type="ECO:0000256" key="6">
    <source>
        <dbReference type="ARBA" id="ARBA00023033"/>
    </source>
</evidence>
<name>A0AAV9GFW5_9PEZI</name>
<dbReference type="AlphaFoldDB" id="A0AAV9GFW5"/>
<comment type="similarity">
    <text evidence="2 8">Belongs to the cytochrome P450 family.</text>
</comment>
<dbReference type="PROSITE" id="PS00086">
    <property type="entry name" value="CYTOCHROME_P450"/>
    <property type="match status" value="1"/>
</dbReference>
<keyword evidence="3 7" id="KW-0479">Metal-binding</keyword>
<comment type="caution">
    <text evidence="10">The sequence shown here is derived from an EMBL/GenBank/DDBJ whole genome shotgun (WGS) entry which is preliminary data.</text>
</comment>
<dbReference type="InterPro" id="IPR002403">
    <property type="entry name" value="Cyt_P450_E_grp-IV"/>
</dbReference>
<evidence type="ECO:0000256" key="7">
    <source>
        <dbReference type="PIRSR" id="PIRSR602403-1"/>
    </source>
</evidence>
<reference evidence="10" key="2">
    <citation type="submission" date="2023-05" db="EMBL/GenBank/DDBJ databases">
        <authorList>
            <consortium name="Lawrence Berkeley National Laboratory"/>
            <person name="Steindorff A."/>
            <person name="Hensen N."/>
            <person name="Bonometti L."/>
            <person name="Westerberg I."/>
            <person name="Brannstrom I.O."/>
            <person name="Guillou S."/>
            <person name="Cros-Aarteil S."/>
            <person name="Calhoun S."/>
            <person name="Haridas S."/>
            <person name="Kuo A."/>
            <person name="Mondo S."/>
            <person name="Pangilinan J."/>
            <person name="Riley R."/>
            <person name="Labutti K."/>
            <person name="Andreopoulos B."/>
            <person name="Lipzen A."/>
            <person name="Chen C."/>
            <person name="Yanf M."/>
            <person name="Daum C."/>
            <person name="Ng V."/>
            <person name="Clum A."/>
            <person name="Ohm R."/>
            <person name="Martin F."/>
            <person name="Silar P."/>
            <person name="Natvig D."/>
            <person name="Lalanne C."/>
            <person name="Gautier V."/>
            <person name="Ament-Velasquez S.L."/>
            <person name="Kruys A."/>
            <person name="Hutchinson M.I."/>
            <person name="Powell A.J."/>
            <person name="Barry K."/>
            <person name="Miller A.N."/>
            <person name="Grigoriev I.V."/>
            <person name="Debuchy R."/>
            <person name="Gladieux P."/>
            <person name="Thoren M.H."/>
            <person name="Johannesson H."/>
        </authorList>
    </citation>
    <scope>NUCLEOTIDE SEQUENCE</scope>
    <source>
        <strain evidence="10">PSN243</strain>
    </source>
</reference>
<dbReference type="CDD" id="cd11041">
    <property type="entry name" value="CYP503A1-like"/>
    <property type="match status" value="1"/>
</dbReference>
<evidence type="ECO:0000256" key="9">
    <source>
        <dbReference type="SAM" id="Phobius"/>
    </source>
</evidence>
<dbReference type="PANTHER" id="PTHR46206">
    <property type="entry name" value="CYTOCHROME P450"/>
    <property type="match status" value="1"/>
</dbReference>
<dbReference type="PRINTS" id="PR00385">
    <property type="entry name" value="P450"/>
</dbReference>
<evidence type="ECO:0000256" key="5">
    <source>
        <dbReference type="ARBA" id="ARBA00023004"/>
    </source>
</evidence>
<feature type="transmembrane region" description="Helical" evidence="9">
    <location>
        <begin position="15"/>
        <end position="35"/>
    </location>
</feature>
<dbReference type="GO" id="GO:0020037">
    <property type="term" value="F:heme binding"/>
    <property type="evidence" value="ECO:0007669"/>
    <property type="project" value="InterPro"/>
</dbReference>
<dbReference type="GO" id="GO:0004497">
    <property type="term" value="F:monooxygenase activity"/>
    <property type="evidence" value="ECO:0007669"/>
    <property type="project" value="UniProtKB-KW"/>
</dbReference>
<organism evidence="10 11">
    <name type="scientific">Podospora aff. communis PSN243</name>
    <dbReference type="NCBI Taxonomy" id="3040156"/>
    <lineage>
        <taxon>Eukaryota</taxon>
        <taxon>Fungi</taxon>
        <taxon>Dikarya</taxon>
        <taxon>Ascomycota</taxon>
        <taxon>Pezizomycotina</taxon>
        <taxon>Sordariomycetes</taxon>
        <taxon>Sordariomycetidae</taxon>
        <taxon>Sordariales</taxon>
        <taxon>Podosporaceae</taxon>
        <taxon>Podospora</taxon>
    </lineage>
</organism>
<keyword evidence="9" id="KW-1133">Transmembrane helix</keyword>
<dbReference type="Gene3D" id="1.10.630.10">
    <property type="entry name" value="Cytochrome P450"/>
    <property type="match status" value="1"/>
</dbReference>
<comment type="cofactor">
    <cofactor evidence="1 7">
        <name>heme</name>
        <dbReference type="ChEBI" id="CHEBI:30413"/>
    </cofactor>
</comment>
<accession>A0AAV9GFW5</accession>
<reference evidence="10" key="1">
    <citation type="journal article" date="2023" name="Mol. Phylogenet. Evol.">
        <title>Genome-scale phylogeny and comparative genomics of the fungal order Sordariales.</title>
        <authorList>
            <person name="Hensen N."/>
            <person name="Bonometti L."/>
            <person name="Westerberg I."/>
            <person name="Brannstrom I.O."/>
            <person name="Guillou S."/>
            <person name="Cros-Aarteil S."/>
            <person name="Calhoun S."/>
            <person name="Haridas S."/>
            <person name="Kuo A."/>
            <person name="Mondo S."/>
            <person name="Pangilinan J."/>
            <person name="Riley R."/>
            <person name="LaButti K."/>
            <person name="Andreopoulos B."/>
            <person name="Lipzen A."/>
            <person name="Chen C."/>
            <person name="Yan M."/>
            <person name="Daum C."/>
            <person name="Ng V."/>
            <person name="Clum A."/>
            <person name="Steindorff A."/>
            <person name="Ohm R.A."/>
            <person name="Martin F."/>
            <person name="Silar P."/>
            <person name="Natvig D.O."/>
            <person name="Lalanne C."/>
            <person name="Gautier V."/>
            <person name="Ament-Velasquez S.L."/>
            <person name="Kruys A."/>
            <person name="Hutchinson M.I."/>
            <person name="Powell A.J."/>
            <person name="Barry K."/>
            <person name="Miller A.N."/>
            <person name="Grigoriev I.V."/>
            <person name="Debuchy R."/>
            <person name="Gladieux P."/>
            <person name="Hiltunen Thoren M."/>
            <person name="Johannesson H."/>
        </authorList>
    </citation>
    <scope>NUCLEOTIDE SEQUENCE</scope>
    <source>
        <strain evidence="10">PSN243</strain>
    </source>
</reference>
<dbReference type="InterPro" id="IPR017972">
    <property type="entry name" value="Cyt_P450_CS"/>
</dbReference>
<dbReference type="SUPFAM" id="SSF48264">
    <property type="entry name" value="Cytochrome P450"/>
    <property type="match status" value="1"/>
</dbReference>
<proteinExistence type="inferred from homology"/>